<evidence type="ECO:0000313" key="3">
    <source>
        <dbReference type="EMBL" id="GHD55275.1"/>
    </source>
</evidence>
<evidence type="ECO:0000256" key="1">
    <source>
        <dbReference type="SAM" id="Phobius"/>
    </source>
</evidence>
<dbReference type="AlphaFoldDB" id="A0A918XU52"/>
<keyword evidence="4" id="KW-1185">Reference proteome</keyword>
<feature type="transmembrane region" description="Helical" evidence="1">
    <location>
        <begin position="411"/>
        <end position="434"/>
    </location>
</feature>
<proteinExistence type="predicted"/>
<dbReference type="InterPro" id="IPR018488">
    <property type="entry name" value="cNMP-bd_CS"/>
</dbReference>
<name>A0A918XU52_9PROT</name>
<feature type="domain" description="Cyclic nucleotide-binding" evidence="2">
    <location>
        <begin position="20"/>
        <end position="123"/>
    </location>
</feature>
<feature type="transmembrane region" description="Helical" evidence="1">
    <location>
        <begin position="640"/>
        <end position="664"/>
    </location>
</feature>
<dbReference type="EMBL" id="BMZS01000008">
    <property type="protein sequence ID" value="GHD55275.1"/>
    <property type="molecule type" value="Genomic_DNA"/>
</dbReference>
<feature type="transmembrane region" description="Helical" evidence="1">
    <location>
        <begin position="541"/>
        <end position="559"/>
    </location>
</feature>
<gene>
    <name evidence="3" type="ORF">GCM10017083_33960</name>
</gene>
<dbReference type="Pfam" id="PF00027">
    <property type="entry name" value="cNMP_binding"/>
    <property type="match status" value="2"/>
</dbReference>
<feature type="domain" description="Cyclic nucleotide-binding" evidence="2">
    <location>
        <begin position="151"/>
        <end position="253"/>
    </location>
</feature>
<dbReference type="InterPro" id="IPR018490">
    <property type="entry name" value="cNMP-bd_dom_sf"/>
</dbReference>
<feature type="transmembrane region" description="Helical" evidence="1">
    <location>
        <begin position="607"/>
        <end position="628"/>
    </location>
</feature>
<dbReference type="GO" id="GO:0005829">
    <property type="term" value="C:cytosol"/>
    <property type="evidence" value="ECO:0007669"/>
    <property type="project" value="TreeGrafter"/>
</dbReference>
<feature type="transmembrane region" description="Helical" evidence="1">
    <location>
        <begin position="511"/>
        <end position="535"/>
    </location>
</feature>
<dbReference type="InterPro" id="IPR014710">
    <property type="entry name" value="RmlC-like_jellyroll"/>
</dbReference>
<sequence length="683" mass="74393">MPAQDQSLADKRGVLASHPAFATLSGAALESLAGHFAEERYAPGEAIVREGDPGDRLFLIVSGTVDVHSADRKRSVFMKSLGPGDMFGEMALLEPDGRRNATVTATGEVRVLSLPRPVFTESLQAEGGLRDAVLRLRDTILRFRFLRMASPFGALEPAMLDALSARMTRTDFSAGDELIRQGDAGDFALLIAEGEVEVVRRDGGDERRLAALGVGAMLGEAAILTGEVRNAAVRALKDGHAFRIDRDAMLEMFERDRRIGLQAIQLLRLREQPRQAPGVEVHERRTVDGDTMYVLKRRDTSAFFQLSENGWRLWQKLDGESTLRDITIAHMLATRTFAPQMVADTIAALIASGFVDVRTVTPEVSERLGDQTGGTALGRIAAALRRIFVWHWDIGSGDRLVGRLYDGGGHLAYRAAGLAVIATVILTGTAIVVLTGPQARLAMQGGWGEGSLWLVVPLVYASIVLHELGHGLSVKHYGREVLGAGLGCQGPFVFAYVNTSDMWLEGRRPRLVVDASGLVVNMLLAGLAGLGLLLAEDPATVAVLWLFAVFSWQIVLVNLNPFFDLDGYYLLSDWLDRANLREKSFRRFLDLVRSGDLAIARRHPVEIAYTALTLVYVSAMGVVLYLVYRPLLASWFGDAAPALLAELGALAIALLWYASSAAFLSRSLKRAWLASRNRPATGI</sequence>
<evidence type="ECO:0000259" key="2">
    <source>
        <dbReference type="PROSITE" id="PS50042"/>
    </source>
</evidence>
<dbReference type="RefSeq" id="WP_189991794.1">
    <property type="nucleotide sequence ID" value="NZ_BMZS01000008.1"/>
</dbReference>
<feature type="transmembrane region" description="Helical" evidence="1">
    <location>
        <begin position="446"/>
        <end position="469"/>
    </location>
</feature>
<organism evidence="3 4">
    <name type="scientific">Thalassobaculum fulvum</name>
    <dbReference type="NCBI Taxonomy" id="1633335"/>
    <lineage>
        <taxon>Bacteria</taxon>
        <taxon>Pseudomonadati</taxon>
        <taxon>Pseudomonadota</taxon>
        <taxon>Alphaproteobacteria</taxon>
        <taxon>Rhodospirillales</taxon>
        <taxon>Thalassobaculaceae</taxon>
        <taxon>Thalassobaculum</taxon>
    </lineage>
</organism>
<protein>
    <recommendedName>
        <fullName evidence="2">Cyclic nucleotide-binding domain-containing protein</fullName>
    </recommendedName>
</protein>
<reference evidence="3" key="1">
    <citation type="journal article" date="2014" name="Int. J. Syst. Evol. Microbiol.">
        <title>Complete genome sequence of Corynebacterium casei LMG S-19264T (=DSM 44701T), isolated from a smear-ripened cheese.</title>
        <authorList>
            <consortium name="US DOE Joint Genome Institute (JGI-PGF)"/>
            <person name="Walter F."/>
            <person name="Albersmeier A."/>
            <person name="Kalinowski J."/>
            <person name="Ruckert C."/>
        </authorList>
    </citation>
    <scope>NUCLEOTIDE SEQUENCE</scope>
    <source>
        <strain evidence="3">KCTC 42651</strain>
    </source>
</reference>
<dbReference type="SUPFAM" id="SSF51206">
    <property type="entry name" value="cAMP-binding domain-like"/>
    <property type="match status" value="2"/>
</dbReference>
<comment type="caution">
    <text evidence="3">The sequence shown here is derived from an EMBL/GenBank/DDBJ whole genome shotgun (WGS) entry which is preliminary data.</text>
</comment>
<dbReference type="Gene3D" id="2.60.120.10">
    <property type="entry name" value="Jelly Rolls"/>
    <property type="match status" value="2"/>
</dbReference>
<keyword evidence="1" id="KW-1133">Transmembrane helix</keyword>
<dbReference type="SMART" id="SM00100">
    <property type="entry name" value="cNMP"/>
    <property type="match status" value="2"/>
</dbReference>
<dbReference type="Proteomes" id="UP000630353">
    <property type="component" value="Unassembled WGS sequence"/>
</dbReference>
<feature type="transmembrane region" description="Helical" evidence="1">
    <location>
        <begin position="481"/>
        <end position="499"/>
    </location>
</feature>
<evidence type="ECO:0000313" key="4">
    <source>
        <dbReference type="Proteomes" id="UP000630353"/>
    </source>
</evidence>
<dbReference type="PRINTS" id="PR00103">
    <property type="entry name" value="CAMPKINASE"/>
</dbReference>
<dbReference type="InterPro" id="IPR050397">
    <property type="entry name" value="Env_Response_Regulators"/>
</dbReference>
<dbReference type="PANTHER" id="PTHR24567:SF74">
    <property type="entry name" value="HTH-TYPE TRANSCRIPTIONAL REGULATOR ARCR"/>
    <property type="match status" value="1"/>
</dbReference>
<dbReference type="GO" id="GO:0003700">
    <property type="term" value="F:DNA-binding transcription factor activity"/>
    <property type="evidence" value="ECO:0007669"/>
    <property type="project" value="TreeGrafter"/>
</dbReference>
<dbReference type="InterPro" id="IPR000595">
    <property type="entry name" value="cNMP-bd_dom"/>
</dbReference>
<dbReference type="PROSITE" id="PS50042">
    <property type="entry name" value="CNMP_BINDING_3"/>
    <property type="match status" value="2"/>
</dbReference>
<keyword evidence="1" id="KW-0472">Membrane</keyword>
<reference evidence="3" key="2">
    <citation type="submission" date="2020-09" db="EMBL/GenBank/DDBJ databases">
        <authorList>
            <person name="Sun Q."/>
            <person name="Kim S."/>
        </authorList>
    </citation>
    <scope>NUCLEOTIDE SEQUENCE</scope>
    <source>
        <strain evidence="3">KCTC 42651</strain>
    </source>
</reference>
<dbReference type="CDD" id="cd00038">
    <property type="entry name" value="CAP_ED"/>
    <property type="match status" value="2"/>
</dbReference>
<keyword evidence="1" id="KW-0812">Transmembrane</keyword>
<dbReference type="PROSITE" id="PS00888">
    <property type="entry name" value="CNMP_BINDING_1"/>
    <property type="match status" value="1"/>
</dbReference>
<accession>A0A918XU52</accession>
<dbReference type="PANTHER" id="PTHR24567">
    <property type="entry name" value="CRP FAMILY TRANSCRIPTIONAL REGULATORY PROTEIN"/>
    <property type="match status" value="1"/>
</dbReference>